<evidence type="ECO:0000259" key="10">
    <source>
        <dbReference type="PROSITE" id="PS50868"/>
    </source>
</evidence>
<protein>
    <recommendedName>
        <fullName evidence="14">Histone-lysine N-methyltransferase ASHH1</fullName>
    </recommendedName>
</protein>
<keyword evidence="7" id="KW-0539">Nucleus</keyword>
<evidence type="ECO:0008006" key="14">
    <source>
        <dbReference type="Google" id="ProtNLM"/>
    </source>
</evidence>
<reference evidence="12 13" key="1">
    <citation type="submission" date="2024-02" db="EMBL/GenBank/DDBJ databases">
        <title>High-quality chromosome-scale genome assembly of Pensacola bahiagrass (Paspalum notatum Flugge var. saurae).</title>
        <authorList>
            <person name="Vega J.M."/>
            <person name="Podio M."/>
            <person name="Orjuela J."/>
            <person name="Siena L.A."/>
            <person name="Pessino S.C."/>
            <person name="Combes M.C."/>
            <person name="Mariac C."/>
            <person name="Albertini E."/>
            <person name="Pupilli F."/>
            <person name="Ortiz J.P.A."/>
            <person name="Leblanc O."/>
        </authorList>
    </citation>
    <scope>NUCLEOTIDE SEQUENCE [LARGE SCALE GENOMIC DNA]</scope>
    <source>
        <strain evidence="12">R1</strain>
        <tissue evidence="12">Leaf</tissue>
    </source>
</reference>
<evidence type="ECO:0000256" key="7">
    <source>
        <dbReference type="ARBA" id="ARBA00023242"/>
    </source>
</evidence>
<dbReference type="EMBL" id="CP144751">
    <property type="protein sequence ID" value="WVZ85648.1"/>
    <property type="molecule type" value="Genomic_DNA"/>
</dbReference>
<dbReference type="AlphaFoldDB" id="A0AAQ3X4L3"/>
<evidence type="ECO:0000313" key="12">
    <source>
        <dbReference type="EMBL" id="WVZ85648.1"/>
    </source>
</evidence>
<proteinExistence type="predicted"/>
<dbReference type="PROSITE" id="PS50280">
    <property type="entry name" value="SET"/>
    <property type="match status" value="1"/>
</dbReference>
<evidence type="ECO:0000256" key="8">
    <source>
        <dbReference type="SAM" id="MobiDB-lite"/>
    </source>
</evidence>
<name>A0AAQ3X4L3_PASNO</name>
<evidence type="ECO:0000256" key="4">
    <source>
        <dbReference type="ARBA" id="ARBA00022603"/>
    </source>
</evidence>
<dbReference type="InterPro" id="IPR050777">
    <property type="entry name" value="SET2_Histone-Lys_MeTrsfase"/>
</dbReference>
<dbReference type="SMART" id="SM00570">
    <property type="entry name" value="AWS"/>
    <property type="match status" value="1"/>
</dbReference>
<sequence length="610" mass="67851">MSPIKPSSWFLFPCFSSSISARRRVSGRVSSSRSAAVACCRPAPHCLPSLHPPSRSGPDPSTSGRRLRPAASLVSSTSGCGLPSSSVVDPECQKFLEEECIEVPSYIHIESNEFSYRKHKRQKEEDIAVCECQYDILDPESPCGDRCLNFLTNTECTPGYCRCGVYCKNQRFQKCQHARTRLVRTEGRGWGLVADENIMAGQFVIEYCGEVISWKEAKQRSQAYETQGMNDAYIIYLNADESIDATKKGSLARFINHSCQPNCETRKWNVLGEVRVGIFATQDIPFGTELSYDYNFEWFGGVMVRCLCGAANCSGFLGAKSRGFQEATYLWEDDDDRFSVENIPLYDSADDEPTSISKDILLSNDGLITQYDNSSTVQSTETPGTARPNEFAPMIVEQLTARSNELAPMNVEPLAASSNEFTPMTIEPLSAIPMVAHFVENGSTEYSAQDTYDTSQNSVPSANHVNQTESQNNSNHSTLVPVKPAPKRRGRKPKRVLHKLDIPDICNRLASSEACEEILYCEEVKNQAASEINALYDEIRPAVEEHERDSQDSVSTSLAEKWIEASCCKYKADFDLYAAIIKNIASTPLRSKDDMASREQNGLKYLENGS</sequence>
<dbReference type="Gene3D" id="2.170.270.10">
    <property type="entry name" value="SET domain"/>
    <property type="match status" value="1"/>
</dbReference>
<feature type="domain" description="SET" evidence="9">
    <location>
        <begin position="178"/>
        <end position="295"/>
    </location>
</feature>
<dbReference type="SUPFAM" id="SSF82199">
    <property type="entry name" value="SET domain"/>
    <property type="match status" value="1"/>
</dbReference>
<dbReference type="InterPro" id="IPR003616">
    <property type="entry name" value="Post-SET_dom"/>
</dbReference>
<keyword evidence="5" id="KW-0808">Transferase</keyword>
<evidence type="ECO:0000256" key="3">
    <source>
        <dbReference type="ARBA" id="ARBA00022454"/>
    </source>
</evidence>
<evidence type="ECO:0000259" key="11">
    <source>
        <dbReference type="PROSITE" id="PS51215"/>
    </source>
</evidence>
<dbReference type="SMART" id="SM00508">
    <property type="entry name" value="PostSET"/>
    <property type="match status" value="1"/>
</dbReference>
<evidence type="ECO:0000313" key="13">
    <source>
        <dbReference type="Proteomes" id="UP001341281"/>
    </source>
</evidence>
<accession>A0AAQ3X4L3</accession>
<keyword evidence="3" id="KW-0158">Chromosome</keyword>
<dbReference type="GO" id="GO:0042054">
    <property type="term" value="F:histone methyltransferase activity"/>
    <property type="evidence" value="ECO:0007669"/>
    <property type="project" value="InterPro"/>
</dbReference>
<dbReference type="FunFam" id="2.170.270.10:FF:000028">
    <property type="entry name" value="Histone-lysine N-methyltransferase"/>
    <property type="match status" value="1"/>
</dbReference>
<feature type="region of interest" description="Disordered" evidence="8">
    <location>
        <begin position="448"/>
        <end position="493"/>
    </location>
</feature>
<organism evidence="12 13">
    <name type="scientific">Paspalum notatum var. saurae</name>
    <dbReference type="NCBI Taxonomy" id="547442"/>
    <lineage>
        <taxon>Eukaryota</taxon>
        <taxon>Viridiplantae</taxon>
        <taxon>Streptophyta</taxon>
        <taxon>Embryophyta</taxon>
        <taxon>Tracheophyta</taxon>
        <taxon>Spermatophyta</taxon>
        <taxon>Magnoliopsida</taxon>
        <taxon>Liliopsida</taxon>
        <taxon>Poales</taxon>
        <taxon>Poaceae</taxon>
        <taxon>PACMAD clade</taxon>
        <taxon>Panicoideae</taxon>
        <taxon>Andropogonodae</taxon>
        <taxon>Paspaleae</taxon>
        <taxon>Paspalinae</taxon>
        <taxon>Paspalum</taxon>
    </lineage>
</organism>
<feature type="domain" description="AWS" evidence="11">
    <location>
        <begin position="125"/>
        <end position="176"/>
    </location>
</feature>
<evidence type="ECO:0000256" key="6">
    <source>
        <dbReference type="ARBA" id="ARBA00022691"/>
    </source>
</evidence>
<keyword evidence="6" id="KW-0949">S-adenosyl-L-methionine</keyword>
<dbReference type="InterPro" id="IPR001214">
    <property type="entry name" value="SET_dom"/>
</dbReference>
<dbReference type="GO" id="GO:0005634">
    <property type="term" value="C:nucleus"/>
    <property type="evidence" value="ECO:0007669"/>
    <property type="project" value="UniProtKB-SubCell"/>
</dbReference>
<keyword evidence="13" id="KW-1185">Reference proteome</keyword>
<dbReference type="Pfam" id="PF00856">
    <property type="entry name" value="SET"/>
    <property type="match status" value="1"/>
</dbReference>
<dbReference type="GO" id="GO:0005694">
    <property type="term" value="C:chromosome"/>
    <property type="evidence" value="ECO:0007669"/>
    <property type="project" value="UniProtKB-SubCell"/>
</dbReference>
<evidence type="ECO:0000256" key="1">
    <source>
        <dbReference type="ARBA" id="ARBA00004123"/>
    </source>
</evidence>
<dbReference type="Proteomes" id="UP001341281">
    <property type="component" value="Chromosome 07"/>
</dbReference>
<dbReference type="InterPro" id="IPR006560">
    <property type="entry name" value="AWS_dom"/>
</dbReference>
<dbReference type="Pfam" id="PF17907">
    <property type="entry name" value="AWS"/>
    <property type="match status" value="1"/>
</dbReference>
<dbReference type="PROSITE" id="PS50868">
    <property type="entry name" value="POST_SET"/>
    <property type="match status" value="1"/>
</dbReference>
<evidence type="ECO:0000259" key="9">
    <source>
        <dbReference type="PROSITE" id="PS50280"/>
    </source>
</evidence>
<feature type="domain" description="Post-SET" evidence="10">
    <location>
        <begin position="302"/>
        <end position="318"/>
    </location>
</feature>
<feature type="compositionally biased region" description="Polar residues" evidence="8">
    <location>
        <begin position="448"/>
        <end position="478"/>
    </location>
</feature>
<dbReference type="SMART" id="SM00317">
    <property type="entry name" value="SET"/>
    <property type="match status" value="1"/>
</dbReference>
<dbReference type="PROSITE" id="PS51215">
    <property type="entry name" value="AWS"/>
    <property type="match status" value="1"/>
</dbReference>
<evidence type="ECO:0000256" key="5">
    <source>
        <dbReference type="ARBA" id="ARBA00022679"/>
    </source>
</evidence>
<dbReference type="InterPro" id="IPR046341">
    <property type="entry name" value="SET_dom_sf"/>
</dbReference>
<dbReference type="GO" id="GO:0032259">
    <property type="term" value="P:methylation"/>
    <property type="evidence" value="ECO:0007669"/>
    <property type="project" value="UniProtKB-KW"/>
</dbReference>
<dbReference type="PANTHER" id="PTHR22884">
    <property type="entry name" value="SET DOMAIN PROTEINS"/>
    <property type="match status" value="1"/>
</dbReference>
<keyword evidence="4" id="KW-0489">Methyltransferase</keyword>
<comment type="subcellular location">
    <subcellularLocation>
        <location evidence="2">Chromosome</location>
    </subcellularLocation>
    <subcellularLocation>
        <location evidence="1">Nucleus</location>
    </subcellularLocation>
</comment>
<evidence type="ECO:0000256" key="2">
    <source>
        <dbReference type="ARBA" id="ARBA00004286"/>
    </source>
</evidence>
<gene>
    <name evidence="12" type="ORF">U9M48_032546</name>
</gene>